<dbReference type="EMBL" id="JAKLMC020000067">
    <property type="protein sequence ID" value="KAK5947786.1"/>
    <property type="molecule type" value="Genomic_DNA"/>
</dbReference>
<dbReference type="AlphaFoldDB" id="A0AAN8EWT2"/>
<dbReference type="CDD" id="cd00067">
    <property type="entry name" value="GAL4"/>
    <property type="match status" value="1"/>
</dbReference>
<evidence type="ECO:0000256" key="3">
    <source>
        <dbReference type="ARBA" id="ARBA00023163"/>
    </source>
</evidence>
<evidence type="ECO:0000256" key="1">
    <source>
        <dbReference type="ARBA" id="ARBA00023015"/>
    </source>
</evidence>
<reference evidence="7 8" key="1">
    <citation type="submission" date="2022-12" db="EMBL/GenBank/DDBJ databases">
        <title>Genomic features and morphological characterization of a novel Knufia sp. strain isolated from spacecraft assembly facility.</title>
        <authorList>
            <person name="Teixeira M."/>
            <person name="Chander A.M."/>
            <person name="Stajich J.E."/>
            <person name="Venkateswaran K."/>
        </authorList>
    </citation>
    <scope>NUCLEOTIDE SEQUENCE [LARGE SCALE GENOMIC DNA]</scope>
    <source>
        <strain evidence="7 8">FJI-L2-BK-P2</strain>
    </source>
</reference>
<accession>A0AAN8EWT2</accession>
<name>A0AAN8EWT2_9EURO</name>
<dbReference type="Proteomes" id="UP001316803">
    <property type="component" value="Unassembled WGS sequence"/>
</dbReference>
<dbReference type="GO" id="GO:0005634">
    <property type="term" value="C:nucleus"/>
    <property type="evidence" value="ECO:0007669"/>
    <property type="project" value="TreeGrafter"/>
</dbReference>
<dbReference type="PROSITE" id="PS50048">
    <property type="entry name" value="ZN2_CY6_FUNGAL_2"/>
    <property type="match status" value="1"/>
</dbReference>
<sequence>MAAQFKRAYKACEPCRKNKAKCDLDPSATSCLRCLREHKECIFPAERSTKRAKFSGGLPAENNTNESVISQTQQAGLVQGIGAHQAGPSTQAHATTTVTPQQPARRPSTVQRLPINQRAGVGTPSEAERPDGQCLRPSAGQNAVQQRHVPPETDRGSRMSANLQNDVLNTFVTNSSDAIGLLFRAAEQNDSDSTDEQTPPEHACRDEVQGSVSSMPSPGLASDETIALWEQHRFVRQGWFTAREAVSYLEFFFLNLSPLSPVADSYYADHRNHKRLILEEPLLCCTLLMIASRHHVPARGGGGGRARSDFVHVRMWRHVEHLIQRITFGSEKYSLAKTRTLGSIQALLLIIEWHPRALHFPPEGDGWDASLAPSIDDTYKQSISSEATKKWREDVFEPAKRSERMSWMLVGLATALAHELGVFDHEDDVRSTEKHQSILRTQRLLFLYTSQLSLRLGCSNIFPQGSNQSIAHVIDTEQEQASREREILITRWIEITKLLTTANEMLFGSQAAIKQMFKSSRYVMLLEHFEPLLHRWRTDFDEMSCPTISEASRQILLVEYYFVRMYINSIAVQALVERASSVSSSTGLLDQDFLRSESSQDFRFVTEVRDASVEILRLVTKLSEDYVLQYCPVRVYLRVVVASIYLLKTISLGSREADVTRSLTQLQRCIEALQSYSADDVHLSSRYATLIARHVRRFKRNFRVKKAPTTFSRAASRGPDSTSRQSSQQVNLQQNFHPIQHHDVINYPTFASDDITIPFDFNEAGMVEDWLAQPFNAQFAPFGTGGIQPASGLAIDSLDFLWNLST</sequence>
<feature type="domain" description="Zn(2)-C6 fungal-type" evidence="6">
    <location>
        <begin position="11"/>
        <end position="43"/>
    </location>
</feature>
<feature type="compositionally biased region" description="Polar residues" evidence="5">
    <location>
        <begin position="87"/>
        <end position="102"/>
    </location>
</feature>
<dbReference type="InterPro" id="IPR001138">
    <property type="entry name" value="Zn2Cys6_DnaBD"/>
</dbReference>
<keyword evidence="8" id="KW-1185">Reference proteome</keyword>
<dbReference type="Gene3D" id="4.10.240.10">
    <property type="entry name" value="Zn(2)-C6 fungal-type DNA-binding domain"/>
    <property type="match status" value="1"/>
</dbReference>
<keyword evidence="3" id="KW-0804">Transcription</keyword>
<keyword evidence="2" id="KW-0238">DNA-binding</keyword>
<keyword evidence="4" id="KW-0539">Nucleus</keyword>
<feature type="region of interest" description="Disordered" evidence="5">
    <location>
        <begin position="85"/>
        <end position="159"/>
    </location>
</feature>
<dbReference type="InterPro" id="IPR052780">
    <property type="entry name" value="AAA_Catabolism_Regulators"/>
</dbReference>
<organism evidence="7 8">
    <name type="scientific">Knufia fluminis</name>
    <dbReference type="NCBI Taxonomy" id="191047"/>
    <lineage>
        <taxon>Eukaryota</taxon>
        <taxon>Fungi</taxon>
        <taxon>Dikarya</taxon>
        <taxon>Ascomycota</taxon>
        <taxon>Pezizomycotina</taxon>
        <taxon>Eurotiomycetes</taxon>
        <taxon>Chaetothyriomycetidae</taxon>
        <taxon>Chaetothyriales</taxon>
        <taxon>Trichomeriaceae</taxon>
        <taxon>Knufia</taxon>
    </lineage>
</organism>
<dbReference type="InterPro" id="IPR036864">
    <property type="entry name" value="Zn2-C6_fun-type_DNA-bd_sf"/>
</dbReference>
<protein>
    <recommendedName>
        <fullName evidence="6">Zn(2)-C6 fungal-type domain-containing protein</fullName>
    </recommendedName>
</protein>
<dbReference type="PROSITE" id="PS00463">
    <property type="entry name" value="ZN2_CY6_FUNGAL_1"/>
    <property type="match status" value="1"/>
</dbReference>
<feature type="region of interest" description="Disordered" evidence="5">
    <location>
        <begin position="187"/>
        <end position="219"/>
    </location>
</feature>
<dbReference type="GO" id="GO:0008270">
    <property type="term" value="F:zinc ion binding"/>
    <property type="evidence" value="ECO:0007669"/>
    <property type="project" value="InterPro"/>
</dbReference>
<evidence type="ECO:0000256" key="4">
    <source>
        <dbReference type="ARBA" id="ARBA00023242"/>
    </source>
</evidence>
<dbReference type="GO" id="GO:0000981">
    <property type="term" value="F:DNA-binding transcription factor activity, RNA polymerase II-specific"/>
    <property type="evidence" value="ECO:0007669"/>
    <property type="project" value="InterPro"/>
</dbReference>
<evidence type="ECO:0000256" key="2">
    <source>
        <dbReference type="ARBA" id="ARBA00023125"/>
    </source>
</evidence>
<evidence type="ECO:0000313" key="8">
    <source>
        <dbReference type="Proteomes" id="UP001316803"/>
    </source>
</evidence>
<dbReference type="SUPFAM" id="SSF57701">
    <property type="entry name" value="Zn2/Cys6 DNA-binding domain"/>
    <property type="match status" value="1"/>
</dbReference>
<gene>
    <name evidence="7" type="ORF">OHC33_011181</name>
</gene>
<proteinExistence type="predicted"/>
<evidence type="ECO:0000259" key="6">
    <source>
        <dbReference type="PROSITE" id="PS50048"/>
    </source>
</evidence>
<dbReference type="CDD" id="cd12148">
    <property type="entry name" value="fungal_TF_MHR"/>
    <property type="match status" value="1"/>
</dbReference>
<dbReference type="PANTHER" id="PTHR31644">
    <property type="entry name" value="TRANSCRIPTIONAL ACTIVATOR ARO80-RELATED"/>
    <property type="match status" value="1"/>
</dbReference>
<dbReference type="GO" id="GO:0003677">
    <property type="term" value="F:DNA binding"/>
    <property type="evidence" value="ECO:0007669"/>
    <property type="project" value="UniProtKB-KW"/>
</dbReference>
<dbReference type="SMART" id="SM00066">
    <property type="entry name" value="GAL4"/>
    <property type="match status" value="1"/>
</dbReference>
<evidence type="ECO:0000256" key="5">
    <source>
        <dbReference type="SAM" id="MobiDB-lite"/>
    </source>
</evidence>
<comment type="caution">
    <text evidence="7">The sequence shown here is derived from an EMBL/GenBank/DDBJ whole genome shotgun (WGS) entry which is preliminary data.</text>
</comment>
<keyword evidence="1" id="KW-0805">Transcription regulation</keyword>
<dbReference type="GO" id="GO:0045944">
    <property type="term" value="P:positive regulation of transcription by RNA polymerase II"/>
    <property type="evidence" value="ECO:0007669"/>
    <property type="project" value="TreeGrafter"/>
</dbReference>
<evidence type="ECO:0000313" key="7">
    <source>
        <dbReference type="EMBL" id="KAK5947786.1"/>
    </source>
</evidence>
<dbReference type="GO" id="GO:0009074">
    <property type="term" value="P:aromatic amino acid family catabolic process"/>
    <property type="evidence" value="ECO:0007669"/>
    <property type="project" value="TreeGrafter"/>
</dbReference>
<dbReference type="PANTHER" id="PTHR31644:SF3">
    <property type="entry name" value="ZN(II)2CYS6 TRANSCRIPTION FACTOR (EUROFUNG)"/>
    <property type="match status" value="1"/>
</dbReference>